<keyword evidence="3" id="KW-1185">Reference proteome</keyword>
<dbReference type="PANTHER" id="PTHR36027">
    <property type="entry name" value="MEIOSIS-SPECIFIC PROTEIN ASY3"/>
    <property type="match status" value="1"/>
</dbReference>
<evidence type="ECO:0000259" key="2">
    <source>
        <dbReference type="Pfam" id="PF20435"/>
    </source>
</evidence>
<proteinExistence type="predicted"/>
<evidence type="ECO:0000256" key="1">
    <source>
        <dbReference type="SAM" id="MobiDB-lite"/>
    </source>
</evidence>
<dbReference type="Proteomes" id="UP000504610">
    <property type="component" value="Chromosome 6"/>
</dbReference>
<feature type="region of interest" description="Disordered" evidence="1">
    <location>
        <begin position="365"/>
        <end position="385"/>
    </location>
</feature>
<dbReference type="GO" id="GO:0051321">
    <property type="term" value="P:meiotic cell cycle"/>
    <property type="evidence" value="ECO:0007669"/>
    <property type="project" value="InterPro"/>
</dbReference>
<reference evidence="3" key="1">
    <citation type="journal article" date="2019" name="Database">
        <title>The radish genome database (RadishGD): an integrated information resource for radish genomics.</title>
        <authorList>
            <person name="Yu H.J."/>
            <person name="Baek S."/>
            <person name="Lee Y.J."/>
            <person name="Cho A."/>
            <person name="Mun J.H."/>
        </authorList>
    </citation>
    <scope>NUCLEOTIDE SEQUENCE [LARGE SCALE GENOMIC DNA]</scope>
    <source>
        <strain evidence="3">cv. WK10039</strain>
    </source>
</reference>
<dbReference type="InterPro" id="IPR046845">
    <property type="entry name" value="ASY3-like_CC"/>
</dbReference>
<dbReference type="GeneID" id="108812715"/>
<organism evidence="3 4">
    <name type="scientific">Raphanus sativus</name>
    <name type="common">Radish</name>
    <name type="synonym">Raphanus raphanistrum var. sativus</name>
    <dbReference type="NCBI Taxonomy" id="3726"/>
    <lineage>
        <taxon>Eukaryota</taxon>
        <taxon>Viridiplantae</taxon>
        <taxon>Streptophyta</taxon>
        <taxon>Embryophyta</taxon>
        <taxon>Tracheophyta</taxon>
        <taxon>Spermatophyta</taxon>
        <taxon>Magnoliopsida</taxon>
        <taxon>eudicotyledons</taxon>
        <taxon>Gunneridae</taxon>
        <taxon>Pentapetalae</taxon>
        <taxon>rosids</taxon>
        <taxon>malvids</taxon>
        <taxon>Brassicales</taxon>
        <taxon>Brassicaceae</taxon>
        <taxon>Brassiceae</taxon>
        <taxon>Raphanus</taxon>
    </lineage>
</organism>
<dbReference type="AlphaFoldDB" id="A0A6J0JYJ0"/>
<feature type="compositionally biased region" description="Basic residues" evidence="1">
    <location>
        <begin position="375"/>
        <end position="385"/>
    </location>
</feature>
<dbReference type="Pfam" id="PF20435">
    <property type="entry name" value="ASY3-like"/>
    <property type="match status" value="2"/>
</dbReference>
<dbReference type="OrthoDB" id="751607at2759"/>
<reference evidence="4" key="2">
    <citation type="submission" date="2025-08" db="UniProtKB">
        <authorList>
            <consortium name="RefSeq"/>
        </authorList>
    </citation>
    <scope>IDENTIFICATION</scope>
    <source>
        <tissue evidence="4">Leaf</tissue>
    </source>
</reference>
<feature type="region of interest" description="Disordered" evidence="1">
    <location>
        <begin position="312"/>
        <end position="347"/>
    </location>
</feature>
<protein>
    <submittedName>
        <fullName evidence="4">Meiosis-specific protein ASY3-like</fullName>
    </submittedName>
</protein>
<feature type="region of interest" description="Disordered" evidence="1">
    <location>
        <begin position="100"/>
        <end position="127"/>
    </location>
</feature>
<dbReference type="PANTHER" id="PTHR36027:SF1">
    <property type="entry name" value="MEIOSIS-SPECIFIC PROTEIN ASY3"/>
    <property type="match status" value="1"/>
</dbReference>
<sequence>MMRFLNRTGTGWWSSLRLQKRTSEVLKEKFSTFGWESSQRSPEASPLYPRNISPAFDETEATIFSFFGTKITSQGVKGQASDKRLPEFLEKKGDYSFGREDEDLVLSDPSSDEKDSDGSIEDSPALGHYNSSMGRAVALFPVALQNFEKKLKSAAKNKSEETHLELGNVKSHIITEPEKTSNEKIMRMIHEKFEDDDVGNHLADFKSAIGGLEANQQRTSHQKLSAHFEGGIHTKLNNSVSKICKRTFSSSPPYKPVKPEIPTHIKPEDFSDVHGFVMKLQQYHSDYNITNMNNELKEKAYQLKLQEEYSAKAQAARDRNDTAGAEEYERLASEAGEKAEEHAGRAKRMADYEIYWRGKKAEYLKKKKEEEEKNKKGKKNKKKNQ</sequence>
<dbReference type="RefSeq" id="XP_018440553.1">
    <property type="nucleotide sequence ID" value="XM_018585051.2"/>
</dbReference>
<dbReference type="InterPro" id="IPR037731">
    <property type="entry name" value="ASY3-like"/>
</dbReference>
<feature type="domain" description="Meiosis-specific protein ASY3-like coiled-coil" evidence="2">
    <location>
        <begin position="37"/>
        <end position="131"/>
    </location>
</feature>
<evidence type="ECO:0000313" key="4">
    <source>
        <dbReference type="RefSeq" id="XP_018440553.1"/>
    </source>
</evidence>
<evidence type="ECO:0000313" key="3">
    <source>
        <dbReference type="Proteomes" id="UP000504610"/>
    </source>
</evidence>
<feature type="compositionally biased region" description="Basic and acidic residues" evidence="1">
    <location>
        <begin position="365"/>
        <end position="374"/>
    </location>
</feature>
<gene>
    <name evidence="4" type="primary">LOC108812715</name>
</gene>
<name>A0A6J0JYJ0_RAPSA</name>
<accession>A0A6J0JYJ0</accession>
<dbReference type="KEGG" id="rsz:108812715"/>
<feature type="domain" description="Meiosis-specific protein ASY3-like coiled-coil" evidence="2">
    <location>
        <begin position="132"/>
        <end position="243"/>
    </location>
</feature>